<protein>
    <submittedName>
        <fullName evidence="11">Uncharacterized protein</fullName>
    </submittedName>
</protein>
<evidence type="ECO:0000256" key="5">
    <source>
        <dbReference type="ARBA" id="ARBA00022832"/>
    </source>
</evidence>
<sequence>MWDSSTSIFLRIFGNHDGNISIQNWSRWEISEEGDDEGWPWERLDPDGWFHHAIVVFIPMSIVSYGEPIIYLFGLLNMAQHAITYPVLLAKTLKVSLCSATSTLLLILELIQMIVGLFLGGYTLYVIKIGGNCIRHPVSIAFLNFIFVSLGVVAAKLLLQKFVSGRRKLKDN</sequence>
<comment type="caution">
    <text evidence="11">The sequence shown here is derived from an EMBL/GenBank/DDBJ whole genome shotgun (WGS) entry which is preliminary data.</text>
</comment>
<reference evidence="11 12" key="1">
    <citation type="submission" date="2015-12" db="EMBL/GenBank/DDBJ databases">
        <title>The genome of Folsomia candida.</title>
        <authorList>
            <person name="Faddeeva A."/>
            <person name="Derks M.F."/>
            <person name="Anvar Y."/>
            <person name="Smit S."/>
            <person name="Van Straalen N."/>
            <person name="Roelofs D."/>
        </authorList>
    </citation>
    <scope>NUCLEOTIDE SEQUENCE [LARGE SCALE GENOMIC DNA]</scope>
    <source>
        <strain evidence="11 12">VU population</strain>
        <tissue evidence="11">Whole body</tissue>
    </source>
</reference>
<keyword evidence="5" id="KW-0276">Fatty acid metabolism</keyword>
<keyword evidence="2" id="KW-0444">Lipid biosynthesis</keyword>
<dbReference type="AlphaFoldDB" id="A0A226EP56"/>
<dbReference type="Proteomes" id="UP000198287">
    <property type="component" value="Unassembled WGS sequence"/>
</dbReference>
<dbReference type="GO" id="GO:0009922">
    <property type="term" value="F:fatty acid elongase activity"/>
    <property type="evidence" value="ECO:0007669"/>
    <property type="project" value="InterPro"/>
</dbReference>
<keyword evidence="3" id="KW-0808">Transferase</keyword>
<evidence type="ECO:0000256" key="9">
    <source>
        <dbReference type="ARBA" id="ARBA00023160"/>
    </source>
</evidence>
<dbReference type="GO" id="GO:0016020">
    <property type="term" value="C:membrane"/>
    <property type="evidence" value="ECO:0007669"/>
    <property type="project" value="UniProtKB-SubCell"/>
</dbReference>
<evidence type="ECO:0000256" key="8">
    <source>
        <dbReference type="ARBA" id="ARBA00023136"/>
    </source>
</evidence>
<evidence type="ECO:0000256" key="3">
    <source>
        <dbReference type="ARBA" id="ARBA00022679"/>
    </source>
</evidence>
<evidence type="ECO:0000256" key="10">
    <source>
        <dbReference type="SAM" id="Phobius"/>
    </source>
</evidence>
<feature type="transmembrane region" description="Helical" evidence="10">
    <location>
        <begin position="139"/>
        <end position="159"/>
    </location>
</feature>
<evidence type="ECO:0000313" key="12">
    <source>
        <dbReference type="Proteomes" id="UP000198287"/>
    </source>
</evidence>
<dbReference type="InterPro" id="IPR002076">
    <property type="entry name" value="ELO_fam"/>
</dbReference>
<accession>A0A226EP56</accession>
<keyword evidence="9" id="KW-0275">Fatty acid biosynthesis</keyword>
<dbReference type="GO" id="GO:0006633">
    <property type="term" value="P:fatty acid biosynthetic process"/>
    <property type="evidence" value="ECO:0007669"/>
    <property type="project" value="UniProtKB-KW"/>
</dbReference>
<name>A0A226EP56_FOLCA</name>
<keyword evidence="8 10" id="KW-0472">Membrane</keyword>
<proteinExistence type="predicted"/>
<evidence type="ECO:0000256" key="2">
    <source>
        <dbReference type="ARBA" id="ARBA00022516"/>
    </source>
</evidence>
<keyword evidence="4 10" id="KW-0812">Transmembrane</keyword>
<gene>
    <name evidence="11" type="ORF">Fcan01_06641</name>
</gene>
<keyword evidence="12" id="KW-1185">Reference proteome</keyword>
<evidence type="ECO:0000256" key="4">
    <source>
        <dbReference type="ARBA" id="ARBA00022692"/>
    </source>
</evidence>
<comment type="subcellular location">
    <subcellularLocation>
        <location evidence="1">Membrane</location>
        <topology evidence="1">Multi-pass membrane protein</topology>
    </subcellularLocation>
</comment>
<keyword evidence="7" id="KW-0443">Lipid metabolism</keyword>
<evidence type="ECO:0000256" key="7">
    <source>
        <dbReference type="ARBA" id="ARBA00023098"/>
    </source>
</evidence>
<evidence type="ECO:0000313" key="11">
    <source>
        <dbReference type="EMBL" id="OXA58804.1"/>
    </source>
</evidence>
<organism evidence="11 12">
    <name type="scientific">Folsomia candida</name>
    <name type="common">Springtail</name>
    <dbReference type="NCBI Taxonomy" id="158441"/>
    <lineage>
        <taxon>Eukaryota</taxon>
        <taxon>Metazoa</taxon>
        <taxon>Ecdysozoa</taxon>
        <taxon>Arthropoda</taxon>
        <taxon>Hexapoda</taxon>
        <taxon>Collembola</taxon>
        <taxon>Entomobryomorpha</taxon>
        <taxon>Isotomoidea</taxon>
        <taxon>Isotomidae</taxon>
        <taxon>Proisotominae</taxon>
        <taxon>Folsomia</taxon>
    </lineage>
</organism>
<evidence type="ECO:0000256" key="6">
    <source>
        <dbReference type="ARBA" id="ARBA00022989"/>
    </source>
</evidence>
<feature type="transmembrane region" description="Helical" evidence="10">
    <location>
        <begin position="97"/>
        <end position="119"/>
    </location>
</feature>
<keyword evidence="6 10" id="KW-1133">Transmembrane helix</keyword>
<dbReference type="Pfam" id="PF01151">
    <property type="entry name" value="ELO"/>
    <property type="match status" value="1"/>
</dbReference>
<dbReference type="EMBL" id="LNIX01000003">
    <property type="protein sequence ID" value="OXA58804.1"/>
    <property type="molecule type" value="Genomic_DNA"/>
</dbReference>
<feature type="transmembrane region" description="Helical" evidence="10">
    <location>
        <begin position="49"/>
        <end position="76"/>
    </location>
</feature>
<evidence type="ECO:0000256" key="1">
    <source>
        <dbReference type="ARBA" id="ARBA00004141"/>
    </source>
</evidence>